<gene>
    <name evidence="10 11" type="primary">tolR</name>
    <name evidence="11" type="ORF">FLL46_13965</name>
</gene>
<evidence type="ECO:0000256" key="7">
    <source>
        <dbReference type="ARBA" id="ARBA00022989"/>
    </source>
</evidence>
<dbReference type="PANTHER" id="PTHR30558">
    <property type="entry name" value="EXBD MEMBRANE COMPONENT OF PMF-DRIVEN MACROMOLECULE IMPORT SYSTEM"/>
    <property type="match status" value="1"/>
</dbReference>
<dbReference type="Pfam" id="PF02472">
    <property type="entry name" value="ExbD"/>
    <property type="match status" value="1"/>
</dbReference>
<dbReference type="GO" id="GO:0051301">
    <property type="term" value="P:cell division"/>
    <property type="evidence" value="ECO:0007669"/>
    <property type="project" value="UniProtKB-UniRule"/>
</dbReference>
<name>A0A545UBS5_9GAMM</name>
<comment type="function">
    <text evidence="10">Part of the Tol-Pal system, which plays a role in outer membrane invagination during cell division and is important for maintaining outer membrane integrity.</text>
</comment>
<dbReference type="Gene3D" id="3.30.420.270">
    <property type="match status" value="1"/>
</dbReference>
<dbReference type="InterPro" id="IPR014168">
    <property type="entry name" value="Tol-Pal_TolR"/>
</dbReference>
<dbReference type="GO" id="GO:0015031">
    <property type="term" value="P:protein transport"/>
    <property type="evidence" value="ECO:0007669"/>
    <property type="project" value="InterPro"/>
</dbReference>
<keyword evidence="9 10" id="KW-0131">Cell cycle</keyword>
<dbReference type="InterPro" id="IPR003400">
    <property type="entry name" value="ExbD"/>
</dbReference>
<dbReference type="GO" id="GO:0022857">
    <property type="term" value="F:transmembrane transporter activity"/>
    <property type="evidence" value="ECO:0007669"/>
    <property type="project" value="InterPro"/>
</dbReference>
<evidence type="ECO:0000256" key="4">
    <source>
        <dbReference type="ARBA" id="ARBA00022519"/>
    </source>
</evidence>
<dbReference type="EMBL" id="VIKS01000009">
    <property type="protein sequence ID" value="TQV86919.1"/>
    <property type="molecule type" value="Genomic_DNA"/>
</dbReference>
<dbReference type="Proteomes" id="UP000315439">
    <property type="component" value="Unassembled WGS sequence"/>
</dbReference>
<dbReference type="NCBIfam" id="TIGR02801">
    <property type="entry name" value="tolR"/>
    <property type="match status" value="1"/>
</dbReference>
<dbReference type="OrthoDB" id="9798629at2"/>
<evidence type="ECO:0000313" key="11">
    <source>
        <dbReference type="EMBL" id="TQV86919.1"/>
    </source>
</evidence>
<comment type="subcellular location">
    <subcellularLocation>
        <location evidence="10">Cell inner membrane</location>
        <topology evidence="10">Single-pass membrane protein</topology>
    </subcellularLocation>
    <subcellularLocation>
        <location evidence="1">Cell membrane</location>
        <topology evidence="1">Single-pass membrane protein</topology>
    </subcellularLocation>
</comment>
<evidence type="ECO:0000256" key="6">
    <source>
        <dbReference type="ARBA" id="ARBA00022692"/>
    </source>
</evidence>
<sequence length="145" mass="15778">MSQLPIKRKNKRRPVAEINVVPYIDVMLVLLVIFMITAPLITAGVKVDLPEVDAEPISANDEPPLIASIDSSGNYYLSVGQSSDQALEAHELVELVAAHLKLNPNAEVMINGDRNVSYDKVVQLMVLLQTEAGIESIGLMTDPES</sequence>
<keyword evidence="6 10" id="KW-0812">Transmembrane</keyword>
<keyword evidence="4 10" id="KW-0997">Cell inner membrane</keyword>
<evidence type="ECO:0000256" key="1">
    <source>
        <dbReference type="ARBA" id="ARBA00004162"/>
    </source>
</evidence>
<evidence type="ECO:0000313" key="12">
    <source>
        <dbReference type="Proteomes" id="UP000315439"/>
    </source>
</evidence>
<evidence type="ECO:0000256" key="2">
    <source>
        <dbReference type="ARBA" id="ARBA00005811"/>
    </source>
</evidence>
<evidence type="ECO:0000256" key="3">
    <source>
        <dbReference type="ARBA" id="ARBA00022475"/>
    </source>
</evidence>
<evidence type="ECO:0000256" key="10">
    <source>
        <dbReference type="HAMAP-Rule" id="MF_02203"/>
    </source>
</evidence>
<dbReference type="RefSeq" id="WP_142894399.1">
    <property type="nucleotide sequence ID" value="NZ_ML660165.1"/>
</dbReference>
<evidence type="ECO:0000256" key="8">
    <source>
        <dbReference type="ARBA" id="ARBA00023136"/>
    </source>
</evidence>
<comment type="similarity">
    <text evidence="2 10">Belongs to the ExbD/TolR family.</text>
</comment>
<dbReference type="AlphaFoldDB" id="A0A545UBS5"/>
<reference evidence="11 12" key="1">
    <citation type="submission" date="2019-07" db="EMBL/GenBank/DDBJ databases">
        <title>Draft genome for Aliikangiella sp. M105.</title>
        <authorList>
            <person name="Wang G."/>
        </authorList>
    </citation>
    <scope>NUCLEOTIDE SEQUENCE [LARGE SCALE GENOMIC DNA]</scope>
    <source>
        <strain evidence="11 12">M105</strain>
    </source>
</reference>
<organism evidence="11 12">
    <name type="scientific">Aliikangiella coralliicola</name>
    <dbReference type="NCBI Taxonomy" id="2592383"/>
    <lineage>
        <taxon>Bacteria</taxon>
        <taxon>Pseudomonadati</taxon>
        <taxon>Pseudomonadota</taxon>
        <taxon>Gammaproteobacteria</taxon>
        <taxon>Oceanospirillales</taxon>
        <taxon>Pleioneaceae</taxon>
        <taxon>Aliikangiella</taxon>
    </lineage>
</organism>
<evidence type="ECO:0000256" key="9">
    <source>
        <dbReference type="ARBA" id="ARBA00023306"/>
    </source>
</evidence>
<protein>
    <recommendedName>
        <fullName evidence="10">Tol-Pal system protein TolR</fullName>
    </recommendedName>
</protein>
<keyword evidence="5 10" id="KW-0132">Cell division</keyword>
<feature type="transmembrane region" description="Helical" evidence="10">
    <location>
        <begin position="20"/>
        <end position="41"/>
    </location>
</feature>
<keyword evidence="12" id="KW-1185">Reference proteome</keyword>
<comment type="caution">
    <text evidence="11">The sequence shown here is derived from an EMBL/GenBank/DDBJ whole genome shotgun (WGS) entry which is preliminary data.</text>
</comment>
<keyword evidence="8 10" id="KW-0472">Membrane</keyword>
<keyword evidence="3 10" id="KW-1003">Cell membrane</keyword>
<dbReference type="PANTHER" id="PTHR30558:SF7">
    <property type="entry name" value="TOL-PAL SYSTEM PROTEIN TOLR"/>
    <property type="match status" value="1"/>
</dbReference>
<keyword evidence="7 10" id="KW-1133">Transmembrane helix</keyword>
<accession>A0A545UBS5</accession>
<dbReference type="GO" id="GO:0005886">
    <property type="term" value="C:plasma membrane"/>
    <property type="evidence" value="ECO:0007669"/>
    <property type="project" value="UniProtKB-SubCell"/>
</dbReference>
<dbReference type="HAMAP" id="MF_02203">
    <property type="entry name" value="TolR"/>
    <property type="match status" value="1"/>
</dbReference>
<comment type="subunit">
    <text evidence="10">The Tol-Pal system is composed of five core proteins: the inner membrane proteins TolA, TolQ and TolR, the periplasmic protein TolB and the outer membrane protein Pal. They form a network linking the inner and outer membranes and the peptidoglycan layer.</text>
</comment>
<evidence type="ECO:0000256" key="5">
    <source>
        <dbReference type="ARBA" id="ARBA00022618"/>
    </source>
</evidence>
<proteinExistence type="inferred from homology"/>